<dbReference type="SUPFAM" id="SSF53822">
    <property type="entry name" value="Periplasmic binding protein-like I"/>
    <property type="match status" value="1"/>
</dbReference>
<dbReference type="EMBL" id="QREG01000002">
    <property type="protein sequence ID" value="REE02011.1"/>
    <property type="molecule type" value="Genomic_DNA"/>
</dbReference>
<evidence type="ECO:0000313" key="6">
    <source>
        <dbReference type="Proteomes" id="UP000256779"/>
    </source>
</evidence>
<dbReference type="CDD" id="cd06267">
    <property type="entry name" value="PBP1_LacI_sugar_binding-like"/>
    <property type="match status" value="1"/>
</dbReference>
<keyword evidence="2" id="KW-0238">DNA-binding</keyword>
<gene>
    <name evidence="5" type="ORF">C7460_10229</name>
</gene>
<dbReference type="SMART" id="SM00354">
    <property type="entry name" value="HTH_LACI"/>
    <property type="match status" value="1"/>
</dbReference>
<dbReference type="SUPFAM" id="SSF47413">
    <property type="entry name" value="lambda repressor-like DNA-binding domains"/>
    <property type="match status" value="1"/>
</dbReference>
<accession>A0A3D9L6M5</accession>
<evidence type="ECO:0000313" key="5">
    <source>
        <dbReference type="EMBL" id="REE02011.1"/>
    </source>
</evidence>
<dbReference type="Pfam" id="PF00356">
    <property type="entry name" value="LacI"/>
    <property type="match status" value="1"/>
</dbReference>
<keyword evidence="3" id="KW-0804">Transcription</keyword>
<dbReference type="AlphaFoldDB" id="A0A3D9L6M5"/>
<dbReference type="OrthoDB" id="867148at2"/>
<dbReference type="PANTHER" id="PTHR30146">
    <property type="entry name" value="LACI-RELATED TRANSCRIPTIONAL REPRESSOR"/>
    <property type="match status" value="1"/>
</dbReference>
<dbReference type="GO" id="GO:0000976">
    <property type="term" value="F:transcription cis-regulatory region binding"/>
    <property type="evidence" value="ECO:0007669"/>
    <property type="project" value="TreeGrafter"/>
</dbReference>
<dbReference type="GO" id="GO:0003700">
    <property type="term" value="F:DNA-binding transcription factor activity"/>
    <property type="evidence" value="ECO:0007669"/>
    <property type="project" value="TreeGrafter"/>
</dbReference>
<dbReference type="InterPro" id="IPR028082">
    <property type="entry name" value="Peripla_BP_I"/>
</dbReference>
<evidence type="ECO:0000256" key="2">
    <source>
        <dbReference type="ARBA" id="ARBA00023125"/>
    </source>
</evidence>
<dbReference type="Gene3D" id="3.40.50.2300">
    <property type="match status" value="2"/>
</dbReference>
<keyword evidence="6" id="KW-1185">Reference proteome</keyword>
<feature type="domain" description="HTH lacI-type" evidence="4">
    <location>
        <begin position="5"/>
        <end position="59"/>
    </location>
</feature>
<reference evidence="5 6" key="1">
    <citation type="submission" date="2018-07" db="EMBL/GenBank/DDBJ databases">
        <title>Genomic Encyclopedia of Type Strains, Phase IV (KMG-IV): sequencing the most valuable type-strain genomes for metagenomic binning, comparative biology and taxonomic classification.</title>
        <authorList>
            <person name="Goeker M."/>
        </authorList>
    </citation>
    <scope>NUCLEOTIDE SEQUENCE [LARGE SCALE GENOMIC DNA]</scope>
    <source>
        <strain evidence="5 6">DSM 4134</strain>
    </source>
</reference>
<dbReference type="Gene3D" id="1.10.260.40">
    <property type="entry name" value="lambda repressor-like DNA-binding domains"/>
    <property type="match status" value="1"/>
</dbReference>
<comment type="caution">
    <text evidence="5">The sequence shown here is derived from an EMBL/GenBank/DDBJ whole genome shotgun (WGS) entry which is preliminary data.</text>
</comment>
<dbReference type="Pfam" id="PF00532">
    <property type="entry name" value="Peripla_BP_1"/>
    <property type="match status" value="1"/>
</dbReference>
<dbReference type="InterPro" id="IPR001761">
    <property type="entry name" value="Peripla_BP/Lac1_sug-bd_dom"/>
</dbReference>
<dbReference type="RefSeq" id="WP_115866552.1">
    <property type="nucleotide sequence ID" value="NZ_QREG01000002.1"/>
</dbReference>
<keyword evidence="1" id="KW-0805">Transcription regulation</keyword>
<evidence type="ECO:0000256" key="3">
    <source>
        <dbReference type="ARBA" id="ARBA00023163"/>
    </source>
</evidence>
<organism evidence="5 6">
    <name type="scientific">Marinoscillum furvescens DSM 4134</name>
    <dbReference type="NCBI Taxonomy" id="1122208"/>
    <lineage>
        <taxon>Bacteria</taxon>
        <taxon>Pseudomonadati</taxon>
        <taxon>Bacteroidota</taxon>
        <taxon>Cytophagia</taxon>
        <taxon>Cytophagales</taxon>
        <taxon>Reichenbachiellaceae</taxon>
        <taxon>Marinoscillum</taxon>
    </lineage>
</organism>
<evidence type="ECO:0000256" key="1">
    <source>
        <dbReference type="ARBA" id="ARBA00023015"/>
    </source>
</evidence>
<dbReference type="PROSITE" id="PS50932">
    <property type="entry name" value="HTH_LACI_2"/>
    <property type="match status" value="1"/>
</dbReference>
<dbReference type="InterPro" id="IPR010982">
    <property type="entry name" value="Lambda_DNA-bd_dom_sf"/>
</dbReference>
<name>A0A3D9L6M5_MARFU</name>
<dbReference type="Proteomes" id="UP000256779">
    <property type="component" value="Unassembled WGS sequence"/>
</dbReference>
<sequence>MAKYITIKEIAKQLGMSHSTVSRALSDHPRISAKTKEKVRKLAGELGYQANINAHSFRSSSSRLIGIIVPDLSIHFFARVVQGMQEVLADKDYALVLFDTKEQLESETMAVERCLRYRVDGILAAITMTTDKFDHFSHLIKQEVPLVFYDRVANFLPIPKVVTNDYQAAYNAVQHLIQRGRKQIAHITASINLNNSNNRLYGYMDALKDAGMNVNEALILYYKFEPAAIETFITKALKDYPDLDAIFVFNDYAANYSVNVLQKHGKRVPEDVAVMGFSDEPVATHMTPQLSTVKHAGEKMGQLAAQKLLAVIEKKEPLENEKIIIDPELIIREST</sequence>
<dbReference type="InterPro" id="IPR000843">
    <property type="entry name" value="HTH_LacI"/>
</dbReference>
<protein>
    <submittedName>
        <fullName evidence="5">LacI family transcriptional regulator</fullName>
    </submittedName>
</protein>
<dbReference type="PANTHER" id="PTHR30146:SF109">
    <property type="entry name" value="HTH-TYPE TRANSCRIPTIONAL REGULATOR GALS"/>
    <property type="match status" value="1"/>
</dbReference>
<proteinExistence type="predicted"/>
<evidence type="ECO:0000259" key="4">
    <source>
        <dbReference type="PROSITE" id="PS50932"/>
    </source>
</evidence>
<dbReference type="CDD" id="cd01392">
    <property type="entry name" value="HTH_LacI"/>
    <property type="match status" value="1"/>
</dbReference>